<organism evidence="3 4">
    <name type="scientific">Capillibacterium thermochitinicola</name>
    <dbReference type="NCBI Taxonomy" id="2699427"/>
    <lineage>
        <taxon>Bacteria</taxon>
        <taxon>Bacillati</taxon>
        <taxon>Bacillota</taxon>
        <taxon>Capillibacterium</taxon>
    </lineage>
</organism>
<evidence type="ECO:0000259" key="1">
    <source>
        <dbReference type="PROSITE" id="PS51831"/>
    </source>
</evidence>
<dbReference type="CDD" id="cd00077">
    <property type="entry name" value="HDc"/>
    <property type="match status" value="1"/>
</dbReference>
<protein>
    <submittedName>
        <fullName evidence="3">HD-GYP domain-containing protein</fullName>
    </submittedName>
</protein>
<dbReference type="RefSeq" id="WP_181340194.1">
    <property type="nucleotide sequence ID" value="NZ_JAAKDE010000019.1"/>
</dbReference>
<name>A0A8J6I3C5_9FIRM</name>
<dbReference type="InterPro" id="IPR003607">
    <property type="entry name" value="HD/PDEase_dom"/>
</dbReference>
<dbReference type="InterPro" id="IPR006675">
    <property type="entry name" value="HDIG_dom"/>
</dbReference>
<feature type="domain" description="HD" evidence="1">
    <location>
        <begin position="127"/>
        <end position="247"/>
    </location>
</feature>
<dbReference type="InterPro" id="IPR006674">
    <property type="entry name" value="HD_domain"/>
</dbReference>
<evidence type="ECO:0000313" key="3">
    <source>
        <dbReference type="EMBL" id="MBA2133724.1"/>
    </source>
</evidence>
<dbReference type="PROSITE" id="PS51831">
    <property type="entry name" value="HD"/>
    <property type="match status" value="1"/>
</dbReference>
<keyword evidence="4" id="KW-1185">Reference proteome</keyword>
<dbReference type="Proteomes" id="UP000657177">
    <property type="component" value="Unassembled WGS sequence"/>
</dbReference>
<evidence type="ECO:0000259" key="2">
    <source>
        <dbReference type="PROSITE" id="PS51832"/>
    </source>
</evidence>
<reference evidence="3" key="1">
    <citation type="submission" date="2020-06" db="EMBL/GenBank/DDBJ databases">
        <title>Novel chitinolytic bacterium.</title>
        <authorList>
            <person name="Ungkulpasvich U."/>
            <person name="Kosugi A."/>
            <person name="Uke A."/>
        </authorList>
    </citation>
    <scope>NUCLEOTIDE SEQUENCE</scope>
    <source>
        <strain evidence="3">UUS1-1</strain>
    </source>
</reference>
<dbReference type="PANTHER" id="PTHR43155:SF2">
    <property type="entry name" value="CYCLIC DI-GMP PHOSPHODIESTERASE PA4108"/>
    <property type="match status" value="1"/>
</dbReference>
<proteinExistence type="predicted"/>
<sequence>MKYLPLKEITEDMFLAHAVIGNDGRVLLNKGTRLTPAYLHRLARMEYTHLYVYESPAEDWDCTGPLSDKIRVEAIRVLRESLIRVVEHKPLNEPLISFVIEGLLKDVLQQEDRVFDIIDVKTPDNYLYNHSLNVAVISVLMGRQLKLNREELKEIALGAFLHDLGKAYIKTAIKKLQALSATDTVQIKQHTIRGFETIRASFSLKVANIAYQHHEREDGSGYPLGLIGVDIPLASKIVGVADSFDAMVSNRTYKVRLWNDQALKELTAESPAKYNPAVVRALREAVALYPVGSVVQLTGGEQRVVVAVSTTKMVLQNPKQLSDLLELPVTEFSRIAKRVL</sequence>
<dbReference type="PANTHER" id="PTHR43155">
    <property type="entry name" value="CYCLIC DI-GMP PHOSPHODIESTERASE PA4108-RELATED"/>
    <property type="match status" value="1"/>
</dbReference>
<dbReference type="InterPro" id="IPR037522">
    <property type="entry name" value="HD_GYP_dom"/>
</dbReference>
<dbReference type="AlphaFoldDB" id="A0A8J6I3C5"/>
<feature type="domain" description="HD-GYP" evidence="2">
    <location>
        <begin position="105"/>
        <end position="298"/>
    </location>
</feature>
<evidence type="ECO:0000313" key="4">
    <source>
        <dbReference type="Proteomes" id="UP000657177"/>
    </source>
</evidence>
<accession>A0A8J6I3C5</accession>
<dbReference type="PROSITE" id="PS51832">
    <property type="entry name" value="HD_GYP"/>
    <property type="match status" value="1"/>
</dbReference>
<dbReference type="Gene3D" id="1.10.3210.10">
    <property type="entry name" value="Hypothetical protein af1432"/>
    <property type="match status" value="1"/>
</dbReference>
<dbReference type="Pfam" id="PF13487">
    <property type="entry name" value="HD_5"/>
    <property type="match status" value="1"/>
</dbReference>
<dbReference type="EMBL" id="JAAKDE010000019">
    <property type="protein sequence ID" value="MBA2133724.1"/>
    <property type="molecule type" value="Genomic_DNA"/>
</dbReference>
<dbReference type="NCBIfam" id="TIGR00277">
    <property type="entry name" value="HDIG"/>
    <property type="match status" value="1"/>
</dbReference>
<comment type="caution">
    <text evidence="3">The sequence shown here is derived from an EMBL/GenBank/DDBJ whole genome shotgun (WGS) entry which is preliminary data.</text>
</comment>
<gene>
    <name evidence="3" type="ORF">G5B42_09290</name>
</gene>
<dbReference type="SMART" id="SM00471">
    <property type="entry name" value="HDc"/>
    <property type="match status" value="1"/>
</dbReference>
<dbReference type="SUPFAM" id="SSF109604">
    <property type="entry name" value="HD-domain/PDEase-like"/>
    <property type="match status" value="1"/>
</dbReference>